<dbReference type="EMBL" id="BK016133">
    <property type="protein sequence ID" value="DAF97496.1"/>
    <property type="molecule type" value="Genomic_DNA"/>
</dbReference>
<accession>A0A8S5USL9</accession>
<name>A0A8S5USL9_9CAUD</name>
<sequence length="336" mass="40284">MKLTLTKQNHEKLLQAIDDHIEKDLKYKFEKMKALKTIQFEQESTDEYESLEICHANVIRVKEKKSFLNRIIEFKTYNLEEDFNITIGYSSIQNDKLKHLAKIREDLVTYLLFAEGVFKYRDDVEEYTDFEFDYDKLIQFIHLVHFYLATQREENPNALDYRNLNREYCYRLDHMLGIDFNVAIINEAYDDYYFDSDFIEGDKVEYFISVPSIKDNFIKFNIELNELEKEVMIEILKEIRLKRFTTNSSIRNLYLAKSSNKRYLSIKVKNKSILYIRLDRGDDESVLYTFRLDNIQARTVSNGNTKERPFPELYVTSGETTIRINCTMEEFQYEIS</sequence>
<reference evidence="1" key="1">
    <citation type="journal article" date="2021" name="Proc. Natl. Acad. Sci. U.S.A.">
        <title>A Catalog of Tens of Thousands of Viruses from Human Metagenomes Reveals Hidden Associations with Chronic Diseases.</title>
        <authorList>
            <person name="Tisza M.J."/>
            <person name="Buck C.B."/>
        </authorList>
    </citation>
    <scope>NUCLEOTIDE SEQUENCE</scope>
    <source>
        <strain evidence="1">CtijX18</strain>
    </source>
</reference>
<proteinExistence type="predicted"/>
<protein>
    <submittedName>
        <fullName evidence="1">Uncharacterized protein</fullName>
    </submittedName>
</protein>
<organism evidence="1">
    <name type="scientific">Myoviridae sp. ctijX18</name>
    <dbReference type="NCBI Taxonomy" id="2825154"/>
    <lineage>
        <taxon>Viruses</taxon>
        <taxon>Duplodnaviria</taxon>
        <taxon>Heunggongvirae</taxon>
        <taxon>Uroviricota</taxon>
        <taxon>Caudoviricetes</taxon>
    </lineage>
</organism>
<evidence type="ECO:0000313" key="1">
    <source>
        <dbReference type="EMBL" id="DAF97496.1"/>
    </source>
</evidence>